<feature type="region of interest" description="Disordered" evidence="1">
    <location>
        <begin position="101"/>
        <end position="153"/>
    </location>
</feature>
<name>A0A4Y2TWQ1_ARAVE</name>
<keyword evidence="2" id="KW-0732">Signal</keyword>
<dbReference type="EMBL" id="BGPR01031588">
    <property type="protein sequence ID" value="GBO04762.1"/>
    <property type="molecule type" value="Genomic_DNA"/>
</dbReference>
<protein>
    <submittedName>
        <fullName evidence="3">Uncharacterized protein</fullName>
    </submittedName>
</protein>
<sequence length="153" mass="17081">MSAFIFLLALIAFEIFGLKVDVFVKHLSYSGCRSFRAKDTTGIPEKECKRITWEVRILNKARDGAISSRSCQLRRSALSIRHGWEISQKNTCCRLRPLKDAASLPNSGSAQKEWDPEEGKGEGREKKPSLTEMEAREETVGSKPGIPALVTVK</sequence>
<feature type="compositionally biased region" description="Basic and acidic residues" evidence="1">
    <location>
        <begin position="112"/>
        <end position="140"/>
    </location>
</feature>
<comment type="caution">
    <text evidence="3">The sequence shown here is derived from an EMBL/GenBank/DDBJ whole genome shotgun (WGS) entry which is preliminary data.</text>
</comment>
<evidence type="ECO:0000256" key="1">
    <source>
        <dbReference type="SAM" id="MobiDB-lite"/>
    </source>
</evidence>
<proteinExistence type="predicted"/>
<dbReference type="Proteomes" id="UP000499080">
    <property type="component" value="Unassembled WGS sequence"/>
</dbReference>
<evidence type="ECO:0000313" key="4">
    <source>
        <dbReference type="Proteomes" id="UP000499080"/>
    </source>
</evidence>
<keyword evidence="4" id="KW-1185">Reference proteome</keyword>
<evidence type="ECO:0000313" key="3">
    <source>
        <dbReference type="EMBL" id="GBO04762.1"/>
    </source>
</evidence>
<feature type="chain" id="PRO_5021478821" evidence="2">
    <location>
        <begin position="18"/>
        <end position="153"/>
    </location>
</feature>
<organism evidence="3 4">
    <name type="scientific">Araneus ventricosus</name>
    <name type="common">Orbweaver spider</name>
    <name type="synonym">Epeira ventricosa</name>
    <dbReference type="NCBI Taxonomy" id="182803"/>
    <lineage>
        <taxon>Eukaryota</taxon>
        <taxon>Metazoa</taxon>
        <taxon>Ecdysozoa</taxon>
        <taxon>Arthropoda</taxon>
        <taxon>Chelicerata</taxon>
        <taxon>Arachnida</taxon>
        <taxon>Araneae</taxon>
        <taxon>Araneomorphae</taxon>
        <taxon>Entelegynae</taxon>
        <taxon>Araneoidea</taxon>
        <taxon>Araneidae</taxon>
        <taxon>Araneus</taxon>
    </lineage>
</organism>
<reference evidence="3 4" key="1">
    <citation type="journal article" date="2019" name="Sci. Rep.">
        <title>Orb-weaving spider Araneus ventricosus genome elucidates the spidroin gene catalogue.</title>
        <authorList>
            <person name="Kono N."/>
            <person name="Nakamura H."/>
            <person name="Ohtoshi R."/>
            <person name="Moran D.A.P."/>
            <person name="Shinohara A."/>
            <person name="Yoshida Y."/>
            <person name="Fujiwara M."/>
            <person name="Mori M."/>
            <person name="Tomita M."/>
            <person name="Arakawa K."/>
        </authorList>
    </citation>
    <scope>NUCLEOTIDE SEQUENCE [LARGE SCALE GENOMIC DNA]</scope>
</reference>
<gene>
    <name evidence="3" type="ORF">AVEN_25682_1</name>
</gene>
<evidence type="ECO:0000256" key="2">
    <source>
        <dbReference type="SAM" id="SignalP"/>
    </source>
</evidence>
<accession>A0A4Y2TWQ1</accession>
<feature type="signal peptide" evidence="2">
    <location>
        <begin position="1"/>
        <end position="17"/>
    </location>
</feature>
<dbReference type="AlphaFoldDB" id="A0A4Y2TWQ1"/>